<comment type="caution">
    <text evidence="7">The sequence shown here is derived from an EMBL/GenBank/DDBJ whole genome shotgun (WGS) entry which is preliminary data.</text>
</comment>
<dbReference type="InterPro" id="IPR010982">
    <property type="entry name" value="Lambda_DNA-bd_dom_sf"/>
</dbReference>
<keyword evidence="3 4" id="KW-0804">Transcription</keyword>
<evidence type="ECO:0000313" key="8">
    <source>
        <dbReference type="Proteomes" id="UP000675968"/>
    </source>
</evidence>
<dbReference type="PROSITE" id="PS50943">
    <property type="entry name" value="HTH_CROC1"/>
    <property type="match status" value="1"/>
</dbReference>
<keyword evidence="2 4" id="KW-0238">DNA-binding</keyword>
<organism evidence="7 8">
    <name type="scientific">Candidatus Iainarchaeum sp</name>
    <dbReference type="NCBI Taxonomy" id="3101447"/>
    <lineage>
        <taxon>Archaea</taxon>
        <taxon>Candidatus Iainarchaeota</taxon>
        <taxon>Candidatus Iainarchaeia</taxon>
        <taxon>Candidatus Iainarchaeales</taxon>
        <taxon>Candidatus Iainarchaeaceae</taxon>
        <taxon>Candidatus Iainarchaeum</taxon>
    </lineage>
</organism>
<dbReference type="InterPro" id="IPR020886">
    <property type="entry name" value="MTH_967-like"/>
</dbReference>
<dbReference type="CDD" id="cd00093">
    <property type="entry name" value="HTH_XRE"/>
    <property type="match status" value="1"/>
</dbReference>
<dbReference type="Gene3D" id="1.10.260.40">
    <property type="entry name" value="lambda repressor-like DNA-binding domains"/>
    <property type="match status" value="1"/>
</dbReference>
<dbReference type="Proteomes" id="UP000675968">
    <property type="component" value="Unassembled WGS sequence"/>
</dbReference>
<evidence type="ECO:0000256" key="4">
    <source>
        <dbReference type="HAMAP-Rule" id="MF_00584"/>
    </source>
</evidence>
<evidence type="ECO:0000256" key="2">
    <source>
        <dbReference type="ARBA" id="ARBA00023125"/>
    </source>
</evidence>
<dbReference type="InterPro" id="IPR059051">
    <property type="entry name" value="MTH_967_PDDEXK"/>
</dbReference>
<keyword evidence="5" id="KW-0175">Coiled coil</keyword>
<evidence type="ECO:0000256" key="5">
    <source>
        <dbReference type="SAM" id="Coils"/>
    </source>
</evidence>
<dbReference type="Pfam" id="PF01381">
    <property type="entry name" value="HTH_3"/>
    <property type="match status" value="1"/>
</dbReference>
<dbReference type="GO" id="GO:0003700">
    <property type="term" value="F:DNA-binding transcription factor activity"/>
    <property type="evidence" value="ECO:0007669"/>
    <property type="project" value="UniProtKB-UniRule"/>
</dbReference>
<dbReference type="EMBL" id="JAGVWC010000001">
    <property type="protein sequence ID" value="MBS3060960.1"/>
    <property type="molecule type" value="Genomic_DNA"/>
</dbReference>
<sequence length="310" mass="35314">MREELLAKTVQLLHSLGFTVSSFLEFNSCIDIAAKKNDSAFIIKVLSNIDSLRPETAMELHKAAAIFHATPIILGEKTKTVTLETNTRYERFGIPVFSKETFTDFLYGKNPMFRSFKGKQTVQLDAQQLVLERQKKQLSQQELGEKIGVTTQTIHRYENGHPADAQDAQKIESLLSCRIISPQTIQSESNVEKIFETHFSEPALEKLFELGVPLAQFEHAPFKAVSTPTESLLINLGKDHRDIHRKALILEKTKTVFKAHSIVISKEYKLHNIGQTTIIAEEELESYSKIQELLKEIQKQEQKNEKKTTF</sequence>
<evidence type="ECO:0000256" key="3">
    <source>
        <dbReference type="ARBA" id="ARBA00023163"/>
    </source>
</evidence>
<dbReference type="SMART" id="SM00530">
    <property type="entry name" value="HTH_XRE"/>
    <property type="match status" value="1"/>
</dbReference>
<protein>
    <recommendedName>
        <fullName evidence="4">Putative HTH-type transcriptional regulatory protein J4215_00075</fullName>
    </recommendedName>
</protein>
<dbReference type="HAMAP" id="MF_00584">
    <property type="entry name" value="HTH_type_cro_C1"/>
    <property type="match status" value="1"/>
</dbReference>
<keyword evidence="1 4" id="KW-0805">Transcription regulation</keyword>
<feature type="domain" description="HTH cro/C1-type" evidence="6">
    <location>
        <begin position="129"/>
        <end position="185"/>
    </location>
</feature>
<accession>A0A8T4L857</accession>
<reference evidence="7" key="1">
    <citation type="submission" date="2021-03" db="EMBL/GenBank/DDBJ databases">
        <authorList>
            <person name="Jaffe A."/>
        </authorList>
    </citation>
    <scope>NUCLEOTIDE SEQUENCE</scope>
    <source>
        <strain evidence="7">RIFCSPLOWO2_01_FULL_AR10_48_17</strain>
    </source>
</reference>
<name>A0A8T4L857_9ARCH</name>
<dbReference type="AlphaFoldDB" id="A0A8T4L857"/>
<dbReference type="GO" id="GO:0003677">
    <property type="term" value="F:DNA binding"/>
    <property type="evidence" value="ECO:0007669"/>
    <property type="project" value="UniProtKB-KW"/>
</dbReference>
<feature type="coiled-coil region" evidence="5">
    <location>
        <begin position="280"/>
        <end position="310"/>
    </location>
</feature>
<dbReference type="SUPFAM" id="SSF47413">
    <property type="entry name" value="lambda repressor-like DNA-binding domains"/>
    <property type="match status" value="1"/>
</dbReference>
<reference evidence="7" key="2">
    <citation type="submission" date="2021-05" db="EMBL/GenBank/DDBJ databases">
        <title>Protein family content uncovers lineage relationships and bacterial pathway maintenance mechanisms in DPANN archaea.</title>
        <authorList>
            <person name="Castelle C.J."/>
            <person name="Meheust R."/>
            <person name="Jaffe A.L."/>
            <person name="Seitz K."/>
            <person name="Gong X."/>
            <person name="Baker B.J."/>
            <person name="Banfield J.F."/>
        </authorList>
    </citation>
    <scope>NUCLEOTIDE SEQUENCE</scope>
    <source>
        <strain evidence="7">RIFCSPLOWO2_01_FULL_AR10_48_17</strain>
    </source>
</reference>
<proteinExistence type="inferred from homology"/>
<evidence type="ECO:0000313" key="7">
    <source>
        <dbReference type="EMBL" id="MBS3060960.1"/>
    </source>
</evidence>
<evidence type="ECO:0000256" key="1">
    <source>
        <dbReference type="ARBA" id="ARBA00023015"/>
    </source>
</evidence>
<dbReference type="InterPro" id="IPR001387">
    <property type="entry name" value="Cro/C1-type_HTH"/>
</dbReference>
<gene>
    <name evidence="7" type="ORF">J4215_00075</name>
</gene>
<evidence type="ECO:0000259" key="6">
    <source>
        <dbReference type="PROSITE" id="PS50943"/>
    </source>
</evidence>
<dbReference type="Pfam" id="PF26553">
    <property type="entry name" value="PDDEXK_19"/>
    <property type="match status" value="1"/>
</dbReference>